<dbReference type="GO" id="GO:0051539">
    <property type="term" value="F:4 iron, 4 sulfur cluster binding"/>
    <property type="evidence" value="ECO:0007669"/>
    <property type="project" value="UniProtKB-UniRule"/>
</dbReference>
<evidence type="ECO:0000256" key="10">
    <source>
        <dbReference type="ARBA" id="ARBA00048403"/>
    </source>
</evidence>
<evidence type="ECO:0000256" key="7">
    <source>
        <dbReference type="ARBA" id="ARBA00022723"/>
    </source>
</evidence>
<comment type="similarity">
    <text evidence="2 11">Belongs to the DPH1/DPH2 family. DPH1 subfamily.</text>
</comment>
<protein>
    <recommendedName>
        <fullName evidence="4 11">2-(3-amino-3-carboxypropyl)histidine synthase subunit 1</fullName>
        <ecNumber evidence="3 11">2.5.1.108</ecNumber>
    </recommendedName>
</protein>
<evidence type="ECO:0000256" key="1">
    <source>
        <dbReference type="ARBA" id="ARBA00005156"/>
    </source>
</evidence>
<dbReference type="GO" id="GO:0017183">
    <property type="term" value="P:protein histidyl modification to diphthamide"/>
    <property type="evidence" value="ECO:0007669"/>
    <property type="project" value="UniProtKB-UniRule"/>
</dbReference>
<keyword evidence="11" id="KW-0004">4Fe-4S</keyword>
<reference evidence="12 13" key="1">
    <citation type="journal article" date="2016" name="BMC Genomics">
        <title>Comparative genomics reveals Cyclospora cayetanensis possesses coccidia-like metabolism and invasion components but unique surface antigens.</title>
        <authorList>
            <person name="Liu S."/>
            <person name="Wang L."/>
            <person name="Zheng H."/>
            <person name="Xu Z."/>
            <person name="Roellig D.M."/>
            <person name="Li N."/>
            <person name="Frace M.A."/>
            <person name="Tang K."/>
            <person name="Arrowood M.J."/>
            <person name="Moss D.M."/>
            <person name="Zhang L."/>
            <person name="Feng Y."/>
            <person name="Xiao L."/>
        </authorList>
    </citation>
    <scope>NUCLEOTIDE SEQUENCE [LARGE SCALE GENOMIC DNA]</scope>
    <source>
        <strain evidence="12 13">CHN_HEN01</strain>
    </source>
</reference>
<dbReference type="PANTHER" id="PTHR10762:SF1">
    <property type="entry name" value="2-(3-AMINO-3-CARBOXYPROPYL)HISTIDINE SYNTHASE SUBUNIT 1"/>
    <property type="match status" value="1"/>
</dbReference>
<evidence type="ECO:0000313" key="13">
    <source>
        <dbReference type="Proteomes" id="UP000095192"/>
    </source>
</evidence>
<dbReference type="InterPro" id="IPR042263">
    <property type="entry name" value="DPH1/DPH2_1"/>
</dbReference>
<comment type="cofactor">
    <cofactor evidence="11">
        <name>[4Fe-4S] cluster</name>
        <dbReference type="ChEBI" id="CHEBI:49883"/>
    </cofactor>
    <text evidence="11">Binds 1 [4Fe-4S] cluster per subunit. The cluster is coordinated with 3 cysteines and an exchangeable S-adenosyl-L-methionine.</text>
</comment>
<keyword evidence="7" id="KW-0479">Metal-binding</keyword>
<sequence length="439" mass="47663">MSIPEASRANVETLGVFVLGDVSYGACCVDDLKAQALGTDFLIHFGHSCLVPTQHTQGDVGAGANRGSSSSGSGLKVQYVFVDILVDPNEVSVQLQELLLPTEKVALQGTIQYTKTLHAVKRLLDASGYFLQPPLLPQVLPLTAGEVLGSTAFAQQPLSHRHSPPVGPPGGEMPEISTVVFLADGRFHLEASMIQNPGIRFLRFDPFTKFSSEILAPCILCVPRISQCLYRESYDHQRLHKLRTSAIQKARTAKTVGLLFSTLGRQGSVGLAEDLLALLEKRGIAATPILMAEFAIHKLQALFPFIDAFIQASPCLCELLPVGRRHQRAQTSPSDAMPQIGCPRLSIDWGASFPVPLLSPYEAHVAFGEQPYLEVYPMDFYARDGGPWTNYNASGGDRRGSLAVRAPLESRKAELRARLLEKQQQKKLQGASAAVAKKA</sequence>
<dbReference type="Gene3D" id="3.40.50.11840">
    <property type="entry name" value="Diphthamide synthesis DPH1/DPH2 domain 1"/>
    <property type="match status" value="1"/>
</dbReference>
<dbReference type="EC" id="2.5.1.108" evidence="3 11"/>
<comment type="catalytic activity">
    <reaction evidence="10 11">
        <text>L-histidyl-[translation elongation factor 2] + S-adenosyl-L-methionine = 2-[(3S)-amino-3-carboxypropyl]-L-histidyl-[translation elongation factor 2] + S-methyl-5'-thioadenosine + H(+)</text>
        <dbReference type="Rhea" id="RHEA:36783"/>
        <dbReference type="Rhea" id="RHEA-COMP:9748"/>
        <dbReference type="Rhea" id="RHEA-COMP:9749"/>
        <dbReference type="ChEBI" id="CHEBI:15378"/>
        <dbReference type="ChEBI" id="CHEBI:17509"/>
        <dbReference type="ChEBI" id="CHEBI:29979"/>
        <dbReference type="ChEBI" id="CHEBI:59789"/>
        <dbReference type="ChEBI" id="CHEBI:73995"/>
        <dbReference type="EC" id="2.5.1.108"/>
    </reaction>
</comment>
<dbReference type="AlphaFoldDB" id="A0A1D3D019"/>
<dbReference type="InterPro" id="IPR016435">
    <property type="entry name" value="DPH1/DPH2"/>
</dbReference>
<dbReference type="InterPro" id="IPR042264">
    <property type="entry name" value="DPH1/DPH2_2"/>
</dbReference>
<comment type="caution">
    <text evidence="12">The sequence shown here is derived from an EMBL/GenBank/DDBJ whole genome shotgun (WGS) entry which is preliminary data.</text>
</comment>
<dbReference type="FunCoup" id="A0A1D3D019">
    <property type="interactions" value="289"/>
</dbReference>
<keyword evidence="9" id="KW-0411">Iron-sulfur</keyword>
<evidence type="ECO:0000256" key="9">
    <source>
        <dbReference type="ARBA" id="ARBA00023014"/>
    </source>
</evidence>
<keyword evidence="5 11" id="KW-0808">Transferase</keyword>
<dbReference type="SFLD" id="SFLDS00032">
    <property type="entry name" value="Radical_SAM_3-amino-3-carboxyp"/>
    <property type="match status" value="1"/>
</dbReference>
<evidence type="ECO:0000256" key="3">
    <source>
        <dbReference type="ARBA" id="ARBA00012221"/>
    </source>
</evidence>
<keyword evidence="13" id="KW-1185">Reference proteome</keyword>
<dbReference type="EMBL" id="JROU02001320">
    <property type="protein sequence ID" value="OEH76803.1"/>
    <property type="molecule type" value="Genomic_DNA"/>
</dbReference>
<dbReference type="InterPro" id="IPR035435">
    <property type="entry name" value="DPH1/DPH2_euk_archaea"/>
</dbReference>
<proteinExistence type="inferred from homology"/>
<evidence type="ECO:0000256" key="5">
    <source>
        <dbReference type="ARBA" id="ARBA00022679"/>
    </source>
</evidence>
<dbReference type="Pfam" id="PF01866">
    <property type="entry name" value="Diphthamide_syn"/>
    <property type="match status" value="2"/>
</dbReference>
<dbReference type="InParanoid" id="A0A1D3D019"/>
<dbReference type="InterPro" id="IPR042265">
    <property type="entry name" value="DPH1/DPH2_3"/>
</dbReference>
<comment type="function">
    <text evidence="11">Catalyzes the first step of diphthamide biosynthesis, a post-translational modification of histidine which occurs in elongation factor 2.</text>
</comment>
<keyword evidence="6 11" id="KW-0949">S-adenosyl-L-methionine</keyword>
<evidence type="ECO:0000256" key="4">
    <source>
        <dbReference type="ARBA" id="ARBA00021915"/>
    </source>
</evidence>
<dbReference type="VEuPathDB" id="ToxoDB:cyc_06949"/>
<dbReference type="PIRSF" id="PIRSF004967">
    <property type="entry name" value="DPH1"/>
    <property type="match status" value="1"/>
</dbReference>
<dbReference type="GO" id="GO:0046872">
    <property type="term" value="F:metal ion binding"/>
    <property type="evidence" value="ECO:0007669"/>
    <property type="project" value="UniProtKB-KW"/>
</dbReference>
<comment type="pathway">
    <text evidence="1 11">Protein modification; peptidyl-diphthamide biosynthesis.</text>
</comment>
<dbReference type="GO" id="GO:0090560">
    <property type="term" value="F:2-(3-amino-3-carboxypropyl)histidine synthase activity"/>
    <property type="evidence" value="ECO:0007669"/>
    <property type="project" value="UniProtKB-UniRule"/>
</dbReference>
<dbReference type="Gene3D" id="3.40.50.11860">
    <property type="entry name" value="Diphthamide synthesis DPH1/DPH2 domain 3"/>
    <property type="match status" value="2"/>
</dbReference>
<dbReference type="UniPathway" id="UPA00559"/>
<evidence type="ECO:0000256" key="6">
    <source>
        <dbReference type="ARBA" id="ARBA00022691"/>
    </source>
</evidence>
<evidence type="ECO:0000256" key="11">
    <source>
        <dbReference type="PIRNR" id="PIRNR004967"/>
    </source>
</evidence>
<keyword evidence="8" id="KW-0408">Iron</keyword>
<gene>
    <name evidence="12" type="ORF">cyc_06949</name>
</gene>
<organism evidence="12 13">
    <name type="scientific">Cyclospora cayetanensis</name>
    <dbReference type="NCBI Taxonomy" id="88456"/>
    <lineage>
        <taxon>Eukaryota</taxon>
        <taxon>Sar</taxon>
        <taxon>Alveolata</taxon>
        <taxon>Apicomplexa</taxon>
        <taxon>Conoidasida</taxon>
        <taxon>Coccidia</taxon>
        <taxon>Eucoccidiorida</taxon>
        <taxon>Eimeriorina</taxon>
        <taxon>Eimeriidae</taxon>
        <taxon>Cyclospora</taxon>
    </lineage>
</organism>
<dbReference type="VEuPathDB" id="ToxoDB:LOC34623004"/>
<name>A0A1D3D019_9EIME</name>
<accession>A0A1D3D019</accession>
<evidence type="ECO:0000313" key="12">
    <source>
        <dbReference type="EMBL" id="OEH76803.1"/>
    </source>
</evidence>
<dbReference type="PANTHER" id="PTHR10762">
    <property type="entry name" value="DIPHTHAMIDE BIOSYNTHESIS PROTEIN"/>
    <property type="match status" value="1"/>
</dbReference>
<dbReference type="NCBIfam" id="TIGR00322">
    <property type="entry name" value="diphth2_R"/>
    <property type="match status" value="1"/>
</dbReference>
<dbReference type="Proteomes" id="UP000095192">
    <property type="component" value="Unassembled WGS sequence"/>
</dbReference>
<dbReference type="Gene3D" id="3.40.50.11850">
    <property type="entry name" value="Diphthamide synthesis DPH1/DPH2 domain 2"/>
    <property type="match status" value="1"/>
</dbReference>
<evidence type="ECO:0000256" key="2">
    <source>
        <dbReference type="ARBA" id="ARBA00010173"/>
    </source>
</evidence>
<evidence type="ECO:0000256" key="8">
    <source>
        <dbReference type="ARBA" id="ARBA00023004"/>
    </source>
</evidence>